<accession>A0A2T3IKG3</accession>
<dbReference type="EMBL" id="PYMK01000010">
    <property type="protein sequence ID" value="PSU28814.1"/>
    <property type="molecule type" value="Genomic_DNA"/>
</dbReference>
<organism evidence="2 3">
    <name type="scientific">Photobacterium aquimaris</name>
    <dbReference type="NCBI Taxonomy" id="512643"/>
    <lineage>
        <taxon>Bacteria</taxon>
        <taxon>Pseudomonadati</taxon>
        <taxon>Pseudomonadota</taxon>
        <taxon>Gammaproteobacteria</taxon>
        <taxon>Vibrionales</taxon>
        <taxon>Vibrionaceae</taxon>
        <taxon>Photobacterium</taxon>
    </lineage>
</organism>
<sequence>MKFIVLNIIKYKKRPHHYDDIGILGFILIGIMFLFTTLAIPLVIAYEKIFPKITPLSLNKK</sequence>
<keyword evidence="1" id="KW-0472">Membrane</keyword>
<proteinExistence type="predicted"/>
<comment type="caution">
    <text evidence="2">The sequence shown here is derived from an EMBL/GenBank/DDBJ whole genome shotgun (WGS) entry which is preliminary data.</text>
</comment>
<evidence type="ECO:0000256" key="1">
    <source>
        <dbReference type="SAM" id="Phobius"/>
    </source>
</evidence>
<keyword evidence="1" id="KW-0812">Transmembrane</keyword>
<dbReference type="AlphaFoldDB" id="A0A2T3IKG3"/>
<gene>
    <name evidence="2" type="ORF">CTM88_10860</name>
</gene>
<dbReference type="Proteomes" id="UP000240254">
    <property type="component" value="Unassembled WGS sequence"/>
</dbReference>
<feature type="transmembrane region" description="Helical" evidence="1">
    <location>
        <begin position="21"/>
        <end position="46"/>
    </location>
</feature>
<protein>
    <submittedName>
        <fullName evidence="2">Uncharacterized protein</fullName>
    </submittedName>
</protein>
<name>A0A2T3IKG3_9GAMM</name>
<evidence type="ECO:0000313" key="2">
    <source>
        <dbReference type="EMBL" id="PSU28814.1"/>
    </source>
</evidence>
<evidence type="ECO:0000313" key="3">
    <source>
        <dbReference type="Proteomes" id="UP000240254"/>
    </source>
</evidence>
<keyword evidence="1" id="KW-1133">Transmembrane helix</keyword>
<reference evidence="2 3" key="1">
    <citation type="submission" date="2018-03" db="EMBL/GenBank/DDBJ databases">
        <title>Whole genome sequencing of Histamine producing bacteria.</title>
        <authorList>
            <person name="Butler K."/>
        </authorList>
    </citation>
    <scope>NUCLEOTIDE SEQUENCE [LARGE SCALE GENOMIC DNA]</scope>
    <source>
        <strain evidence="2 3">BS2</strain>
    </source>
</reference>